<protein>
    <recommendedName>
        <fullName evidence="3">BRCT domain-containing protein</fullName>
    </recommendedName>
</protein>
<dbReference type="GO" id="GO:0007095">
    <property type="term" value="P:mitotic G2 DNA damage checkpoint signaling"/>
    <property type="evidence" value="ECO:0007669"/>
    <property type="project" value="TreeGrafter"/>
</dbReference>
<dbReference type="SMART" id="SM00292">
    <property type="entry name" value="BRCT"/>
    <property type="match status" value="4"/>
</dbReference>
<feature type="compositionally biased region" description="Basic and acidic residues" evidence="2">
    <location>
        <begin position="599"/>
        <end position="610"/>
    </location>
</feature>
<feature type="compositionally biased region" description="Polar residues" evidence="2">
    <location>
        <begin position="848"/>
        <end position="860"/>
    </location>
</feature>
<dbReference type="PANTHER" id="PTHR13561:SF20">
    <property type="entry name" value="DNA TOPOISOMERASE 2-BINDING PROTEIN 1"/>
    <property type="match status" value="1"/>
</dbReference>
<dbReference type="PROSITE" id="PS50172">
    <property type="entry name" value="BRCT"/>
    <property type="match status" value="4"/>
</dbReference>
<feature type="compositionally biased region" description="Basic and acidic residues" evidence="2">
    <location>
        <begin position="824"/>
        <end position="840"/>
    </location>
</feature>
<dbReference type="GO" id="GO:0006270">
    <property type="term" value="P:DNA replication initiation"/>
    <property type="evidence" value="ECO:0007669"/>
    <property type="project" value="TreeGrafter"/>
</dbReference>
<comment type="caution">
    <text evidence="4">The sequence shown here is derived from an EMBL/GenBank/DDBJ whole genome shotgun (WGS) entry which is preliminary data.</text>
</comment>
<accession>A0A9P9WFV8</accession>
<feature type="domain" description="BRCT" evidence="3">
    <location>
        <begin position="138"/>
        <end position="218"/>
    </location>
</feature>
<feature type="domain" description="BRCT" evidence="3">
    <location>
        <begin position="18"/>
        <end position="91"/>
    </location>
</feature>
<feature type="compositionally biased region" description="Basic and acidic residues" evidence="2">
    <location>
        <begin position="553"/>
        <end position="567"/>
    </location>
</feature>
<evidence type="ECO:0000259" key="3">
    <source>
        <dbReference type="PROSITE" id="PS50172"/>
    </source>
</evidence>
<feature type="compositionally biased region" description="Low complexity" evidence="2">
    <location>
        <begin position="755"/>
        <end position="769"/>
    </location>
</feature>
<feature type="compositionally biased region" description="Basic and acidic residues" evidence="2">
    <location>
        <begin position="236"/>
        <end position="256"/>
    </location>
</feature>
<dbReference type="Pfam" id="PF12738">
    <property type="entry name" value="PTCB-BRCT"/>
    <property type="match status" value="3"/>
</dbReference>
<keyword evidence="5" id="KW-1185">Reference proteome</keyword>
<dbReference type="CDD" id="cd17731">
    <property type="entry name" value="BRCT_TopBP1_rpt2_like"/>
    <property type="match status" value="1"/>
</dbReference>
<dbReference type="InterPro" id="IPR036420">
    <property type="entry name" value="BRCT_dom_sf"/>
</dbReference>
<feature type="region of interest" description="Disordered" evidence="2">
    <location>
        <begin position="544"/>
        <end position="886"/>
    </location>
</feature>
<keyword evidence="1" id="KW-0677">Repeat</keyword>
<feature type="domain" description="BRCT" evidence="3">
    <location>
        <begin position="442"/>
        <end position="528"/>
    </location>
</feature>
<reference evidence="4" key="1">
    <citation type="submission" date="2021-03" db="EMBL/GenBank/DDBJ databases">
        <title>Revisited historic fungal species revealed as producer of novel bioactive compounds through whole genome sequencing and comparative genomics.</title>
        <authorList>
            <person name="Vignolle G.A."/>
            <person name="Hochenegger N."/>
            <person name="Mach R.L."/>
            <person name="Mach-Aigner A.R."/>
            <person name="Javad Rahimi M."/>
            <person name="Salim K.A."/>
            <person name="Chan C.M."/>
            <person name="Lim L.B.L."/>
            <person name="Cai F."/>
            <person name="Druzhinina I.S."/>
            <person name="U'Ren J.M."/>
            <person name="Derntl C."/>
        </authorList>
    </citation>
    <scope>NUCLEOTIDE SEQUENCE</scope>
    <source>
        <strain evidence="4">TUCIM 5799</strain>
    </source>
</reference>
<sequence>MAMQSPPASSGDAEHPFDASKPFAGVVVCCTSIPADQRTEIANRVQEWGGVHKYDLTPDVTHLVVGDYDTPKYRHVARERPDIKAMAAGWIDAVRALWTTDQEINFAELEAEHQLKTFESSGGFPSSTNPQERERGRLLVCLTGFEEHDRHYIEETVKANGGSYVGDLSRRVTHLIVCKPEGKKYQAAKNWNIITVSIEWLNDSVTRGMILDEARYDPLLPKEQIGRGAIIKKEMKRAPTVKRPREGANPEPDNGRRKLRKSASMRLSSQSLDLWNDILGSKQPSVDASKSMIERSMSESNAAALVSKPAPMTNAAPQSFPLPQPSAEPTQPAEGIFASCRFYIHGFSTIRHAVARDALTSHGGQVSKTLEDVASGEHTEPTDQRFLVVPQTSQPDTHPRLPEGVHIVTEFYIERCIYGKQLLHPNEHVLGRPFPRFPIDGFQELTICTAGLRDEQLYQVVRSITQLGATYSEKLNKTCSVLVCPSVADVRPEKIDCALAHKVPIVHADWLWQCISTGFRVPWDGFTFPELQHRLSIDIDPDLQKGRQKLQRSRSEPARRREAKADFRAPAMGSKVDTSAFAKDQMPVPAHRHPSPEGPKADVARTHGQEDSSLGVSNYDTALTHQNQSVDGGPLSELHHNALNQSPPSKSHPPRKSLRRYPTEGTIGDSEGGDDSDAATVRGGSVAPEKGEPSASQAEKVRKRVADEESRKALASRLTSLMDKPTMPAPVDSPNPNPDPAVKPQRRKREIFGRAISNVSAASSASVESTGPSNLGSKPMHMDRVKSAPGSLGLLDMMGNNAQNAEEGEGDDANPPPATQIGYDDPKARQHRRAVMDRIEGNGGATARGTSTAQSQSQERITMESLRTETAEGIQGTAASRRPRRR</sequence>
<feature type="compositionally biased region" description="Polar residues" evidence="2">
    <location>
        <begin position="611"/>
        <end position="630"/>
    </location>
</feature>
<feature type="region of interest" description="Disordered" evidence="2">
    <location>
        <begin position="236"/>
        <end position="263"/>
    </location>
</feature>
<dbReference type="EMBL" id="JAFIMR010000030">
    <property type="protein sequence ID" value="KAI1861133.1"/>
    <property type="molecule type" value="Genomic_DNA"/>
</dbReference>
<dbReference type="InterPro" id="IPR059215">
    <property type="entry name" value="BRCT2_TopBP1-like"/>
</dbReference>
<evidence type="ECO:0000313" key="4">
    <source>
        <dbReference type="EMBL" id="KAI1861133.1"/>
    </source>
</evidence>
<feature type="domain" description="BRCT" evidence="3">
    <location>
        <begin position="332"/>
        <end position="430"/>
    </location>
</feature>
<feature type="compositionally biased region" description="Pro residues" evidence="2">
    <location>
        <begin position="727"/>
        <end position="741"/>
    </location>
</feature>
<dbReference type="SUPFAM" id="SSF52113">
    <property type="entry name" value="BRCT domain"/>
    <property type="match status" value="4"/>
</dbReference>
<proteinExistence type="predicted"/>
<dbReference type="CDD" id="cd18433">
    <property type="entry name" value="BRCT_Rad4_rpt3"/>
    <property type="match status" value="1"/>
</dbReference>
<evidence type="ECO:0000256" key="2">
    <source>
        <dbReference type="SAM" id="MobiDB-lite"/>
    </source>
</evidence>
<evidence type="ECO:0000313" key="5">
    <source>
        <dbReference type="Proteomes" id="UP000829685"/>
    </source>
</evidence>
<evidence type="ECO:0000256" key="1">
    <source>
        <dbReference type="ARBA" id="ARBA00022737"/>
    </source>
</evidence>
<dbReference type="InterPro" id="IPR001357">
    <property type="entry name" value="BRCT_dom"/>
</dbReference>
<dbReference type="Proteomes" id="UP000829685">
    <property type="component" value="Unassembled WGS sequence"/>
</dbReference>
<gene>
    <name evidence="4" type="ORF">JX265_009752</name>
</gene>
<dbReference type="AlphaFoldDB" id="A0A9P9WFV8"/>
<dbReference type="PANTHER" id="PTHR13561">
    <property type="entry name" value="DNA REPLICATION REGULATOR DPB11-RELATED"/>
    <property type="match status" value="1"/>
</dbReference>
<dbReference type="GO" id="GO:0033314">
    <property type="term" value="P:mitotic DNA replication checkpoint signaling"/>
    <property type="evidence" value="ECO:0007669"/>
    <property type="project" value="TreeGrafter"/>
</dbReference>
<name>A0A9P9WFV8_9PEZI</name>
<organism evidence="4 5">
    <name type="scientific">Neoarthrinium moseri</name>
    <dbReference type="NCBI Taxonomy" id="1658444"/>
    <lineage>
        <taxon>Eukaryota</taxon>
        <taxon>Fungi</taxon>
        <taxon>Dikarya</taxon>
        <taxon>Ascomycota</taxon>
        <taxon>Pezizomycotina</taxon>
        <taxon>Sordariomycetes</taxon>
        <taxon>Xylariomycetidae</taxon>
        <taxon>Amphisphaeriales</taxon>
        <taxon>Apiosporaceae</taxon>
        <taxon>Neoarthrinium</taxon>
    </lineage>
</organism>
<dbReference type="Gene3D" id="3.40.50.10190">
    <property type="entry name" value="BRCT domain"/>
    <property type="match status" value="4"/>
</dbReference>